<sequence>MDLNLKDKIGIITGASKGIGEGIAKVLMKEGVKVVNFDIIKPAYEVDFFKVDISKKEEVLNGINYVIQKYNKIDILVNNAGIESYGSINEVSEEEWDKIINVNVKGPFLLSKYSIPYMLKQKKGVIINIASIQSLATQKRVAAYTTSKHALLGLTRSIAVDFAPFIRSIAICPGSIRTPLLEWAAEQEVGKDKIEDKIKEWAEVYPLKRIGSPEDIGYLTAFLSSDLASFITGVCVVIDGGLTSLIPISSPEKNPK</sequence>
<dbReference type="PROSITE" id="PS00061">
    <property type="entry name" value="ADH_SHORT"/>
    <property type="match status" value="1"/>
</dbReference>
<proteinExistence type="inferred from homology"/>
<reference evidence="3 4" key="1">
    <citation type="submission" date="2017-03" db="EMBL/GenBank/DDBJ databases">
        <title>Sulfur activation and transportation mechanism of thermophilic Archaea Acidianus manzaensis YN-25.</title>
        <authorList>
            <person name="Ma Y."/>
            <person name="Yang Y."/>
            <person name="Xia J."/>
        </authorList>
    </citation>
    <scope>NUCLEOTIDE SEQUENCE [LARGE SCALE GENOMIC DNA]</scope>
    <source>
        <strain evidence="3 4">YN-25</strain>
    </source>
</reference>
<dbReference type="Proteomes" id="UP000193404">
    <property type="component" value="Chromosome"/>
</dbReference>
<dbReference type="GO" id="GO:0016491">
    <property type="term" value="F:oxidoreductase activity"/>
    <property type="evidence" value="ECO:0007669"/>
    <property type="project" value="UniProtKB-KW"/>
</dbReference>
<gene>
    <name evidence="3" type="ORF">B6F84_00575</name>
</gene>
<dbReference type="OrthoDB" id="24596at2157"/>
<dbReference type="Pfam" id="PF13561">
    <property type="entry name" value="adh_short_C2"/>
    <property type="match status" value="1"/>
</dbReference>
<dbReference type="InterPro" id="IPR036291">
    <property type="entry name" value="NAD(P)-bd_dom_sf"/>
</dbReference>
<evidence type="ECO:0000256" key="1">
    <source>
        <dbReference type="ARBA" id="ARBA00006484"/>
    </source>
</evidence>
<dbReference type="InterPro" id="IPR020904">
    <property type="entry name" value="Sc_DH/Rdtase_CS"/>
</dbReference>
<dbReference type="PRINTS" id="PR00080">
    <property type="entry name" value="SDRFAMILY"/>
</dbReference>
<keyword evidence="4" id="KW-1185">Reference proteome</keyword>
<dbReference type="CDD" id="cd05233">
    <property type="entry name" value="SDR_c"/>
    <property type="match status" value="1"/>
</dbReference>
<dbReference type="NCBIfam" id="NF005007">
    <property type="entry name" value="PRK06398.1"/>
    <property type="match status" value="1"/>
</dbReference>
<accession>A0A1W6JWP2</accession>
<dbReference type="Gene3D" id="3.40.50.720">
    <property type="entry name" value="NAD(P)-binding Rossmann-like Domain"/>
    <property type="match status" value="1"/>
</dbReference>
<dbReference type="EMBL" id="CP020477">
    <property type="protein sequence ID" value="ARM74665.1"/>
    <property type="molecule type" value="Genomic_DNA"/>
</dbReference>
<protein>
    <submittedName>
        <fullName evidence="3">Aldose dehydrogenase</fullName>
    </submittedName>
</protein>
<dbReference type="GeneID" id="41589366"/>
<organism evidence="3 4">
    <name type="scientific">Acidianus manzaensis</name>
    <dbReference type="NCBI Taxonomy" id="282676"/>
    <lineage>
        <taxon>Archaea</taxon>
        <taxon>Thermoproteota</taxon>
        <taxon>Thermoprotei</taxon>
        <taxon>Sulfolobales</taxon>
        <taxon>Sulfolobaceae</taxon>
        <taxon>Acidianus</taxon>
    </lineage>
</organism>
<evidence type="ECO:0000313" key="3">
    <source>
        <dbReference type="EMBL" id="ARM74665.1"/>
    </source>
</evidence>
<comment type="similarity">
    <text evidence="1">Belongs to the short-chain dehydrogenases/reductases (SDR) family.</text>
</comment>
<evidence type="ECO:0000313" key="4">
    <source>
        <dbReference type="Proteomes" id="UP000193404"/>
    </source>
</evidence>
<dbReference type="KEGG" id="aman:B6F84_00575"/>
<dbReference type="SUPFAM" id="SSF51735">
    <property type="entry name" value="NAD(P)-binding Rossmann-fold domains"/>
    <property type="match status" value="1"/>
</dbReference>
<evidence type="ECO:0000256" key="2">
    <source>
        <dbReference type="ARBA" id="ARBA00023002"/>
    </source>
</evidence>
<dbReference type="STRING" id="282676.B6F84_00575"/>
<name>A0A1W6JWP2_9CREN</name>
<dbReference type="PANTHER" id="PTHR24321">
    <property type="entry name" value="DEHYDROGENASES, SHORT CHAIN"/>
    <property type="match status" value="1"/>
</dbReference>
<dbReference type="FunFam" id="3.40.50.720:FF:000084">
    <property type="entry name" value="Short-chain dehydrogenase reductase"/>
    <property type="match status" value="1"/>
</dbReference>
<dbReference type="PRINTS" id="PR00081">
    <property type="entry name" value="GDHRDH"/>
</dbReference>
<dbReference type="PANTHER" id="PTHR24321:SF8">
    <property type="entry name" value="ESTRADIOL 17-BETA-DEHYDROGENASE 8-RELATED"/>
    <property type="match status" value="1"/>
</dbReference>
<dbReference type="AlphaFoldDB" id="A0A1W6JWP2"/>
<keyword evidence="2" id="KW-0560">Oxidoreductase</keyword>
<dbReference type="RefSeq" id="WP_148690411.1">
    <property type="nucleotide sequence ID" value="NZ_CP020477.1"/>
</dbReference>
<dbReference type="InterPro" id="IPR002347">
    <property type="entry name" value="SDR_fam"/>
</dbReference>